<name>A0A8J3S812_PLARO</name>
<evidence type="ECO:0000256" key="1">
    <source>
        <dbReference type="ARBA" id="ARBA00022801"/>
    </source>
</evidence>
<keyword evidence="1" id="KW-0378">Hydrolase</keyword>
<feature type="domain" description="Mannosyl-glycoprotein endo-beta-N-acetylglucosamidase-like" evidence="2">
    <location>
        <begin position="2"/>
        <end position="137"/>
    </location>
</feature>
<evidence type="ECO:0000313" key="4">
    <source>
        <dbReference type="Proteomes" id="UP000655044"/>
    </source>
</evidence>
<dbReference type="InterPro" id="IPR002901">
    <property type="entry name" value="MGlyc_endo_b_GlcNAc-like_dom"/>
</dbReference>
<evidence type="ECO:0000313" key="3">
    <source>
        <dbReference type="EMBL" id="GIH89018.1"/>
    </source>
</evidence>
<dbReference type="Proteomes" id="UP000655044">
    <property type="component" value="Unassembled WGS sequence"/>
</dbReference>
<accession>A0A8J3S812</accession>
<reference evidence="3" key="1">
    <citation type="submission" date="2021-01" db="EMBL/GenBank/DDBJ databases">
        <title>Whole genome shotgun sequence of Planobispora rosea NBRC 15558.</title>
        <authorList>
            <person name="Komaki H."/>
            <person name="Tamura T."/>
        </authorList>
    </citation>
    <scope>NUCLEOTIDE SEQUENCE</scope>
    <source>
        <strain evidence="3">NBRC 15558</strain>
    </source>
</reference>
<dbReference type="PANTHER" id="PTHR33308">
    <property type="entry name" value="PEPTIDOGLYCAN HYDROLASE FLGJ"/>
    <property type="match status" value="1"/>
</dbReference>
<evidence type="ECO:0000259" key="2">
    <source>
        <dbReference type="SMART" id="SM00047"/>
    </source>
</evidence>
<comment type="caution">
    <text evidence="3">The sequence shown here is derived from an EMBL/GenBank/DDBJ whole genome shotgun (WGS) entry which is preliminary data.</text>
</comment>
<gene>
    <name evidence="3" type="ORF">Pro02_74260</name>
</gene>
<dbReference type="PRINTS" id="PR01002">
    <property type="entry name" value="FLGFLGJ"/>
</dbReference>
<dbReference type="Gene3D" id="1.10.530.10">
    <property type="match status" value="1"/>
</dbReference>
<dbReference type="Gene3D" id="4.10.80.30">
    <property type="entry name" value="DNA polymerase, domain 6"/>
    <property type="match status" value="1"/>
</dbReference>
<organism evidence="3 4">
    <name type="scientific">Planobispora rosea</name>
    <dbReference type="NCBI Taxonomy" id="35762"/>
    <lineage>
        <taxon>Bacteria</taxon>
        <taxon>Bacillati</taxon>
        <taxon>Actinomycetota</taxon>
        <taxon>Actinomycetes</taxon>
        <taxon>Streptosporangiales</taxon>
        <taxon>Streptosporangiaceae</taxon>
        <taxon>Planobispora</taxon>
    </lineage>
</organism>
<dbReference type="SMART" id="SM00047">
    <property type="entry name" value="LYZ2"/>
    <property type="match status" value="1"/>
</dbReference>
<dbReference type="InterPro" id="IPR051056">
    <property type="entry name" value="Glycosyl_Hydrolase_73"/>
</dbReference>
<keyword evidence="4" id="KW-1185">Reference proteome</keyword>
<protein>
    <recommendedName>
        <fullName evidence="2">Mannosyl-glycoprotein endo-beta-N-acetylglucosamidase-like domain-containing protein</fullName>
    </recommendedName>
</protein>
<dbReference type="Pfam" id="PF01832">
    <property type="entry name" value="Glucosaminidase"/>
    <property type="match status" value="1"/>
</dbReference>
<sequence>MTKVPASVILAQAILESSWGRSGLAVTDRNYFGIKCSSSGDHGPYATGCRRHPTTECGPRGCRRTTALFRTYRSPADSFKDHGRFLSSSDRYRAAFEHTADPDRFARRIARAGYATDPGYPAKLIKLMRTYDLYRYDR</sequence>
<dbReference type="AlphaFoldDB" id="A0A8J3S812"/>
<dbReference type="EMBL" id="BOOI01000099">
    <property type="protein sequence ID" value="GIH89018.1"/>
    <property type="molecule type" value="Genomic_DNA"/>
</dbReference>
<dbReference type="GO" id="GO:0004040">
    <property type="term" value="F:amidase activity"/>
    <property type="evidence" value="ECO:0007669"/>
    <property type="project" value="InterPro"/>
</dbReference>
<dbReference type="PANTHER" id="PTHR33308:SF9">
    <property type="entry name" value="PEPTIDOGLYCAN HYDROLASE FLGJ"/>
    <property type="match status" value="1"/>
</dbReference>
<proteinExistence type="predicted"/>